<protein>
    <submittedName>
        <fullName evidence="3">Adenylyltransferase and sulfurtransferase</fullName>
    </submittedName>
</protein>
<dbReference type="RefSeq" id="WP_093727934.1">
    <property type="nucleotide sequence ID" value="NZ_FMZB01000008.1"/>
</dbReference>
<keyword evidence="3" id="KW-0548">Nucleotidyltransferase</keyword>
<dbReference type="AlphaFoldDB" id="A0A1G6TBN9"/>
<dbReference type="CDD" id="cd00757">
    <property type="entry name" value="ThiF_MoeB_HesA_family"/>
    <property type="match status" value="1"/>
</dbReference>
<name>A0A1G6TBN9_9BACI</name>
<dbReference type="Gene3D" id="3.40.50.720">
    <property type="entry name" value="NAD(P)-binding Rossmann-like Domain"/>
    <property type="match status" value="1"/>
</dbReference>
<dbReference type="STRING" id="361279.SAMN05421663_108100"/>
<gene>
    <name evidence="3" type="ORF">SAMN05421663_108100</name>
</gene>
<dbReference type="GO" id="GO:0008641">
    <property type="term" value="F:ubiquitin-like modifier activating enzyme activity"/>
    <property type="evidence" value="ECO:0007669"/>
    <property type="project" value="InterPro"/>
</dbReference>
<reference evidence="4" key="1">
    <citation type="submission" date="2016-10" db="EMBL/GenBank/DDBJ databases">
        <authorList>
            <person name="Varghese N."/>
            <person name="Submissions S."/>
        </authorList>
    </citation>
    <scope>NUCLEOTIDE SEQUENCE [LARGE SCALE GENOMIC DNA]</scope>
    <source>
        <strain evidence="4">DSM 21620</strain>
    </source>
</reference>
<dbReference type="InterPro" id="IPR045886">
    <property type="entry name" value="ThiF/MoeB/HesA"/>
</dbReference>
<accession>A0A1G6TBN9</accession>
<dbReference type="PANTHER" id="PTHR10953:SF102">
    <property type="entry name" value="ADENYLYLTRANSFERASE AND SULFURTRANSFERASE MOCS3"/>
    <property type="match status" value="1"/>
</dbReference>
<evidence type="ECO:0000256" key="1">
    <source>
        <dbReference type="ARBA" id="ARBA00009919"/>
    </source>
</evidence>
<dbReference type="GO" id="GO:0016779">
    <property type="term" value="F:nucleotidyltransferase activity"/>
    <property type="evidence" value="ECO:0007669"/>
    <property type="project" value="UniProtKB-KW"/>
</dbReference>
<evidence type="ECO:0000259" key="2">
    <source>
        <dbReference type="Pfam" id="PF00899"/>
    </source>
</evidence>
<dbReference type="FunFam" id="3.40.50.720:FF:000080">
    <property type="entry name" value="Thiazole biosynthesis adenylyltransferase ThiF"/>
    <property type="match status" value="1"/>
</dbReference>
<dbReference type="OrthoDB" id="9804286at2"/>
<dbReference type="GO" id="GO:0005829">
    <property type="term" value="C:cytosol"/>
    <property type="evidence" value="ECO:0007669"/>
    <property type="project" value="TreeGrafter"/>
</dbReference>
<dbReference type="GO" id="GO:0008146">
    <property type="term" value="F:sulfotransferase activity"/>
    <property type="evidence" value="ECO:0007669"/>
    <property type="project" value="TreeGrafter"/>
</dbReference>
<dbReference type="EMBL" id="FMZB01000008">
    <property type="protein sequence ID" value="SDD25725.1"/>
    <property type="molecule type" value="Genomic_DNA"/>
</dbReference>
<dbReference type="InterPro" id="IPR000594">
    <property type="entry name" value="ThiF_NAD_FAD-bd"/>
</dbReference>
<dbReference type="SUPFAM" id="SSF69572">
    <property type="entry name" value="Activating enzymes of the ubiquitin-like proteins"/>
    <property type="match status" value="1"/>
</dbReference>
<organism evidence="3 4">
    <name type="scientific">Terribacillus halophilus</name>
    <dbReference type="NCBI Taxonomy" id="361279"/>
    <lineage>
        <taxon>Bacteria</taxon>
        <taxon>Bacillati</taxon>
        <taxon>Bacillota</taxon>
        <taxon>Bacilli</taxon>
        <taxon>Bacillales</taxon>
        <taxon>Bacillaceae</taxon>
        <taxon>Terribacillus</taxon>
    </lineage>
</organism>
<dbReference type="Proteomes" id="UP000198666">
    <property type="component" value="Unassembled WGS sequence"/>
</dbReference>
<dbReference type="GO" id="GO:0004792">
    <property type="term" value="F:thiosulfate-cyanide sulfurtransferase activity"/>
    <property type="evidence" value="ECO:0007669"/>
    <property type="project" value="TreeGrafter"/>
</dbReference>
<sequence>MQDRYRKQELFIGKEGQSRMEKSKIVLIGMGALGSASAEMLVRAGIGELVLIDRDYVELHNLQRQQLYTEEDAAAYLPKASAAAKRLKAINQHVKLQSVIENVDHHNIEQLMEGADVILDATDNFETRLLVNDAALKHGIPYLYGACVGSYGVTCPILANGDAPCLHCLLEQLPQQSETCDTAGIIGPIVQWVAAVQVTQALRLLSGQKLKAELCAFDIWTGDYSRVDVRGLRDASCPSCGMDAVLPFLNGAEQTRLDVLCGREAVHIRPGAKKSLNLPALAEEWAFAVDHVTANEHLLAFRYREHRIVLFTDGRAIIHGIDDIVRARSLYDSLVG</sequence>
<keyword evidence="4" id="KW-1185">Reference proteome</keyword>
<dbReference type="Pfam" id="PF00899">
    <property type="entry name" value="ThiF"/>
    <property type="match status" value="1"/>
</dbReference>
<keyword evidence="3" id="KW-0808">Transferase</keyword>
<dbReference type="PANTHER" id="PTHR10953">
    <property type="entry name" value="UBIQUITIN-ACTIVATING ENZYME E1"/>
    <property type="match status" value="1"/>
</dbReference>
<feature type="domain" description="THIF-type NAD/FAD binding fold" evidence="2">
    <location>
        <begin position="5"/>
        <end position="238"/>
    </location>
</feature>
<dbReference type="InterPro" id="IPR035985">
    <property type="entry name" value="Ubiquitin-activating_enz"/>
</dbReference>
<evidence type="ECO:0000313" key="3">
    <source>
        <dbReference type="EMBL" id="SDD25725.1"/>
    </source>
</evidence>
<comment type="similarity">
    <text evidence="1">Belongs to the HesA/MoeB/ThiF family.</text>
</comment>
<evidence type="ECO:0000313" key="4">
    <source>
        <dbReference type="Proteomes" id="UP000198666"/>
    </source>
</evidence>
<proteinExistence type="inferred from homology"/>